<protein>
    <submittedName>
        <fullName evidence="2">Uncharacterized protein</fullName>
    </submittedName>
</protein>
<accession>A0AAE0R356</accession>
<keyword evidence="1" id="KW-1133">Transmembrane helix</keyword>
<keyword evidence="1" id="KW-0472">Membrane</keyword>
<dbReference type="Proteomes" id="UP001274896">
    <property type="component" value="Unassembled WGS sequence"/>
</dbReference>
<comment type="caution">
    <text evidence="2">The sequence shown here is derived from an EMBL/GenBank/DDBJ whole genome shotgun (WGS) entry which is preliminary data.</text>
</comment>
<feature type="transmembrane region" description="Helical" evidence="1">
    <location>
        <begin position="88"/>
        <end position="106"/>
    </location>
</feature>
<keyword evidence="1" id="KW-0812">Transmembrane</keyword>
<keyword evidence="3" id="KW-1185">Reference proteome</keyword>
<name>A0AAE0R356_9TELE</name>
<dbReference type="AlphaFoldDB" id="A0AAE0R356"/>
<evidence type="ECO:0000256" key="1">
    <source>
        <dbReference type="SAM" id="Phobius"/>
    </source>
</evidence>
<gene>
    <name evidence="2" type="ORF">QTP70_013049</name>
</gene>
<reference evidence="2" key="1">
    <citation type="submission" date="2023-06" db="EMBL/GenBank/DDBJ databases">
        <title>Male Hemibagrus guttatus genome.</title>
        <authorList>
            <person name="Bian C."/>
        </authorList>
    </citation>
    <scope>NUCLEOTIDE SEQUENCE</scope>
    <source>
        <strain evidence="2">Male_cb2023</strain>
        <tissue evidence="2">Muscle</tissue>
    </source>
</reference>
<dbReference type="EMBL" id="JAUCMX010000007">
    <property type="protein sequence ID" value="KAK3539735.1"/>
    <property type="molecule type" value="Genomic_DNA"/>
</dbReference>
<proteinExistence type="predicted"/>
<feature type="transmembrane region" description="Helical" evidence="1">
    <location>
        <begin position="58"/>
        <end position="82"/>
    </location>
</feature>
<evidence type="ECO:0000313" key="3">
    <source>
        <dbReference type="Proteomes" id="UP001274896"/>
    </source>
</evidence>
<sequence length="107" mass="11998">MAVVINPGLDRSSMKFRVLTIRIVKFVNVLRRMPFLTQPSLFIRAWDRHRSHWTVTPMARFSCVVIVCSCVVIMCSCVVVSIMCSCSVYIVCSCVVVSIVCSIVCSC</sequence>
<evidence type="ECO:0000313" key="2">
    <source>
        <dbReference type="EMBL" id="KAK3539735.1"/>
    </source>
</evidence>
<organism evidence="2 3">
    <name type="scientific">Hemibagrus guttatus</name>
    <dbReference type="NCBI Taxonomy" id="175788"/>
    <lineage>
        <taxon>Eukaryota</taxon>
        <taxon>Metazoa</taxon>
        <taxon>Chordata</taxon>
        <taxon>Craniata</taxon>
        <taxon>Vertebrata</taxon>
        <taxon>Euteleostomi</taxon>
        <taxon>Actinopterygii</taxon>
        <taxon>Neopterygii</taxon>
        <taxon>Teleostei</taxon>
        <taxon>Ostariophysi</taxon>
        <taxon>Siluriformes</taxon>
        <taxon>Bagridae</taxon>
        <taxon>Hemibagrus</taxon>
    </lineage>
</organism>